<dbReference type="EMBL" id="CAKKNE010000002">
    <property type="protein sequence ID" value="CAH0367629.1"/>
    <property type="molecule type" value="Genomic_DNA"/>
</dbReference>
<dbReference type="Proteomes" id="UP000789595">
    <property type="component" value="Unassembled WGS sequence"/>
</dbReference>
<evidence type="ECO:0000313" key="2">
    <source>
        <dbReference type="Proteomes" id="UP000789595"/>
    </source>
</evidence>
<reference evidence="1" key="1">
    <citation type="submission" date="2021-11" db="EMBL/GenBank/DDBJ databases">
        <authorList>
            <consortium name="Genoscope - CEA"/>
            <person name="William W."/>
        </authorList>
    </citation>
    <scope>NUCLEOTIDE SEQUENCE</scope>
</reference>
<dbReference type="AlphaFoldDB" id="A0A8J2WUD6"/>
<name>A0A8J2WUD6_9STRA</name>
<protein>
    <recommendedName>
        <fullName evidence="3">SMP-30/Gluconolactonase/LRE-like region domain-containing protein</fullName>
    </recommendedName>
</protein>
<comment type="caution">
    <text evidence="1">The sequence shown here is derived from an EMBL/GenBank/DDBJ whole genome shotgun (WGS) entry which is preliminary data.</text>
</comment>
<accession>A0A8J2WUD6</accession>
<evidence type="ECO:0000313" key="1">
    <source>
        <dbReference type="EMBL" id="CAH0367629.1"/>
    </source>
</evidence>
<evidence type="ECO:0008006" key="3">
    <source>
        <dbReference type="Google" id="ProtNLM"/>
    </source>
</evidence>
<organism evidence="1 2">
    <name type="scientific">Pelagomonas calceolata</name>
    <dbReference type="NCBI Taxonomy" id="35677"/>
    <lineage>
        <taxon>Eukaryota</taxon>
        <taxon>Sar</taxon>
        <taxon>Stramenopiles</taxon>
        <taxon>Ochrophyta</taxon>
        <taxon>Pelagophyceae</taxon>
        <taxon>Pelagomonadales</taxon>
        <taxon>Pelagomonadaceae</taxon>
        <taxon>Pelagomonas</taxon>
    </lineage>
</organism>
<keyword evidence="2" id="KW-1185">Reference proteome</keyword>
<dbReference type="SUPFAM" id="SSF63829">
    <property type="entry name" value="Calcium-dependent phosphotriesterase"/>
    <property type="match status" value="1"/>
</dbReference>
<sequence>MGCSTSRISPDLPAANNWKQWPAGSYPTRFVELASPEDADDTAGNGFLFVESCAYNKIFDADNFYVPVQHTDSSCHIYKVSVSDGSKKAERVHQVVKKSDGEKMISPFGSALSDEGVLWLCCFNENMVCGVDLRSGEMVVEATVPAPNDICVSDDGKYVYAGCGSWLGKVPLAPAGTIWRVTTAAPYTCKKVVGGAQGAMAGIAEVKGKLFCAHLQRMSVYGAKRKIYTLSGLRKQIWTGLCSQDADPEKVDKFYLADNLAWWDAERPRKVILTPAYRSLPAPLGHILDRSIGVNAVGWSAARAATTLLRLKDGGIEEVAKVNDDGLSPEVDLKFSKGDDFPHVHLCLYNTETGATANHVFLLDQAVQGANFDGHVTHAEHVGDGKVACVNFLKRKVLIIDTKGLITLP</sequence>
<gene>
    <name evidence="1" type="ORF">PECAL_2P06610</name>
</gene>
<proteinExistence type="predicted"/>